<dbReference type="CDD" id="cd00180">
    <property type="entry name" value="PKc"/>
    <property type="match status" value="1"/>
</dbReference>
<dbReference type="GO" id="GO:0005524">
    <property type="term" value="F:ATP binding"/>
    <property type="evidence" value="ECO:0007669"/>
    <property type="project" value="UniProtKB-UniRule"/>
</dbReference>
<feature type="region of interest" description="Disordered" evidence="7">
    <location>
        <begin position="945"/>
        <end position="1077"/>
    </location>
</feature>
<feature type="region of interest" description="Disordered" evidence="7">
    <location>
        <begin position="1160"/>
        <end position="1180"/>
    </location>
</feature>
<feature type="region of interest" description="Disordered" evidence="7">
    <location>
        <begin position="29"/>
        <end position="52"/>
    </location>
</feature>
<protein>
    <recommendedName>
        <fullName evidence="8">Protein kinase domain-containing protein</fullName>
    </recommendedName>
</protein>
<dbReference type="GO" id="GO:0004674">
    <property type="term" value="F:protein serine/threonine kinase activity"/>
    <property type="evidence" value="ECO:0007669"/>
    <property type="project" value="UniProtKB-KW"/>
</dbReference>
<evidence type="ECO:0000256" key="1">
    <source>
        <dbReference type="ARBA" id="ARBA00022527"/>
    </source>
</evidence>
<organism evidence="9">
    <name type="scientific">Noctiluca scintillans</name>
    <name type="common">Sea sparkle</name>
    <name type="synonym">Red tide dinoflagellate</name>
    <dbReference type="NCBI Taxonomy" id="2966"/>
    <lineage>
        <taxon>Eukaryota</taxon>
        <taxon>Sar</taxon>
        <taxon>Alveolata</taxon>
        <taxon>Dinophyceae</taxon>
        <taxon>Noctilucales</taxon>
        <taxon>Noctilucaceae</taxon>
        <taxon>Noctiluca</taxon>
    </lineage>
</organism>
<sequence>MFHADDFMLATQVAEVDRNCSYNVLPPATKGQNMGESTPHFTSSSLPSVDQSKELTLPPSLHDLEILDAPTIGEFSKVFKVRHASSGQLFALKVLEKSSRTNSEVTILRRCFDEGRCNYIVQMARAIDHENLKFIQMEFCDTTLGAHIATLPDCRVSEHDSIPWFCQLISGLAELHAIGVIHRNINPDNLMLSQGDLKIGGFGVCAFVSEKPTSQANVAGFAAPEVVDESEQTTAVDVWSTGCTLMCVLFGPGAPLVSKRSPLRSEHRPKHVSSTGWELLQKMLQPEVSDRINLYEAQNHKWFRRATEPAPCTERLLPRRIAEDNGLEQVESPLLGVGAFSKIFLVREVSSQQLFAMKVMDLSLFAVQGMEQQLLKEITTLTRCRDEGRCQHIITLRSAMDYGGHVFLRMDLCQTNLLFHMRTMPGNAVPEAQAVVWSAQLFAGLWELSRLGVIHRDVKPENLLLAVDGDLKIADFGWCCDVADRPSSLAGTWGIMAPEVLRQTPYTASVDVWSAGCSIMHILCSRPFLARALAMGPTGLSATDPFGTTKVRIRITRLLREISEVCPLRDESRPSHLSPSCWSFLQRALDVQGSRMSVPEALSHPWLQAEAVPVIEKPPDPALAVPELPAQLAKDYETIDDFLLGQGAFAKIFRVREKVKAESDGVTGPEATGQVLAMKVLDKSFYASLGLEHLMVNEFDALRRCTEDARYEHVTQLFDKSEHDGKMYLVMELCQTNLQVYMSQLPNDRAPEPCVAVWAWQLFRGLADIHALGIIHRDIKPENLLLTIDGSIKIGDFGWCAYLNDNPTAQAGTFQFMAPEILEDKGVPQTAAVDVWSAGCSLIEVLVGQPFLTKAIARGPTGLSATDPWGAAKERAARLLAEILEVTPIPDDQRPDYVSAPCWAFLQRALLPDLSRLTVPDGLHHEWLLELTREREAEEALILQKMQSQQVSEGRSTPRVRGGTSSPPYPSTPIKHHASQESAKTPKTSTRGHSQTDRRKDSRTGSAPRSARLGSGVSYSPRQWRSWARNSATQSPSRGQSPGSSIQEQSPRRASEDRAKSTSSLRRQVPSHGQVVRAKPDGAITKPTSARLPIRELCWQRGRPNPATMPTPALQPRDVPMTGRDALVPPHLRETHPQPNETPQSASRMPWRVAAGRMASSGQMGTAGDAPTRSNTPGRINSMSRVMTDNFFLRHGGDSCNSLGSMSDVVTYTGRPCGGEVGNPASQSCASLGRQGTPVRAPSMNRLGSASDTPCARAPRRQAVKAAVTVTPSAVIGGNQRMRAVGSPRGGLVAASEKVCQDRVAMNPRAASVEASMDRNASWPSDLPGRTNTQKLGVQVMCVAADPARELVKDGLFHASQSMPKLTHDVESRAGTRLAAAREKMYPAAVPLGSACRRCGDKSAPGWRARSFEAPVTNEPQWRSAIVRQVSNEPDGGRSARAQVSPAAIHRQLTGHSTERSPFSSPATITRRCE</sequence>
<evidence type="ECO:0000259" key="8">
    <source>
        <dbReference type="PROSITE" id="PS50011"/>
    </source>
</evidence>
<feature type="region of interest" description="Disordered" evidence="7">
    <location>
        <begin position="1431"/>
        <end position="1474"/>
    </location>
</feature>
<feature type="compositionally biased region" description="Basic and acidic residues" evidence="7">
    <location>
        <begin position="994"/>
        <end position="1003"/>
    </location>
</feature>
<dbReference type="PROSITE" id="PS50011">
    <property type="entry name" value="PROTEIN_KINASE_DOM"/>
    <property type="match status" value="3"/>
</dbReference>
<evidence type="ECO:0000256" key="5">
    <source>
        <dbReference type="ARBA" id="ARBA00022840"/>
    </source>
</evidence>
<dbReference type="Gene3D" id="3.30.200.20">
    <property type="entry name" value="Phosphorylase Kinase, domain 1"/>
    <property type="match status" value="1"/>
</dbReference>
<dbReference type="InterPro" id="IPR011009">
    <property type="entry name" value="Kinase-like_dom_sf"/>
</dbReference>
<feature type="binding site" evidence="6">
    <location>
        <position position="358"/>
    </location>
    <ligand>
        <name>ATP</name>
        <dbReference type="ChEBI" id="CHEBI:30616"/>
    </ligand>
</feature>
<dbReference type="PROSITE" id="PS00108">
    <property type="entry name" value="PROTEIN_KINASE_ST"/>
    <property type="match status" value="2"/>
</dbReference>
<dbReference type="PANTHER" id="PTHR24345:SF91">
    <property type="entry name" value="SERINE_THREONINE-PROTEIN KINASE PLK4"/>
    <property type="match status" value="1"/>
</dbReference>
<accession>A0A7S1B274</accession>
<dbReference type="InterPro" id="IPR000719">
    <property type="entry name" value="Prot_kinase_dom"/>
</dbReference>
<feature type="compositionally biased region" description="Polar residues" evidence="7">
    <location>
        <begin position="945"/>
        <end position="955"/>
    </location>
</feature>
<evidence type="ECO:0000256" key="7">
    <source>
        <dbReference type="SAM" id="MobiDB-lite"/>
    </source>
</evidence>
<keyword evidence="5 6" id="KW-0067">ATP-binding</keyword>
<dbReference type="PROSITE" id="PS00107">
    <property type="entry name" value="PROTEIN_KINASE_ATP"/>
    <property type="match status" value="1"/>
</dbReference>
<feature type="domain" description="Protein kinase" evidence="8">
    <location>
        <begin position="638"/>
        <end position="928"/>
    </location>
</feature>
<evidence type="ECO:0000256" key="4">
    <source>
        <dbReference type="ARBA" id="ARBA00022777"/>
    </source>
</evidence>
<dbReference type="Pfam" id="PF00069">
    <property type="entry name" value="Pkinase"/>
    <property type="match status" value="3"/>
</dbReference>
<feature type="region of interest" description="Disordered" evidence="7">
    <location>
        <begin position="1310"/>
        <end position="1330"/>
    </location>
</feature>
<keyword evidence="4" id="KW-0418">Kinase</keyword>
<dbReference type="InterPro" id="IPR017441">
    <property type="entry name" value="Protein_kinase_ATP_BS"/>
</dbReference>
<feature type="compositionally biased region" description="Polar residues" evidence="7">
    <location>
        <begin position="30"/>
        <end position="50"/>
    </location>
</feature>
<dbReference type="PANTHER" id="PTHR24345">
    <property type="entry name" value="SERINE/THREONINE-PROTEIN KINASE PLK"/>
    <property type="match status" value="1"/>
</dbReference>
<dbReference type="SUPFAM" id="SSF56112">
    <property type="entry name" value="Protein kinase-like (PK-like)"/>
    <property type="match status" value="3"/>
</dbReference>
<dbReference type="SMART" id="SM00220">
    <property type="entry name" value="S_TKc"/>
    <property type="match status" value="3"/>
</dbReference>
<feature type="compositionally biased region" description="Polar residues" evidence="7">
    <location>
        <begin position="1454"/>
        <end position="1468"/>
    </location>
</feature>
<name>A0A7S1B274_NOCSC</name>
<feature type="compositionally biased region" description="Low complexity" evidence="7">
    <location>
        <begin position="1034"/>
        <end position="1045"/>
    </location>
</feature>
<keyword evidence="3 6" id="KW-0547">Nucleotide-binding</keyword>
<feature type="domain" description="Protein kinase" evidence="8">
    <location>
        <begin position="64"/>
        <end position="303"/>
    </location>
</feature>
<feature type="region of interest" description="Disordered" evidence="7">
    <location>
        <begin position="1101"/>
        <end position="1120"/>
    </location>
</feature>
<feature type="compositionally biased region" description="Polar residues" evidence="7">
    <location>
        <begin position="980"/>
        <end position="993"/>
    </location>
</feature>
<evidence type="ECO:0000313" key="9">
    <source>
        <dbReference type="EMBL" id="CAD8872787.1"/>
    </source>
</evidence>
<dbReference type="EMBL" id="HBFQ01066342">
    <property type="protein sequence ID" value="CAD8872787.1"/>
    <property type="molecule type" value="Transcribed_RNA"/>
</dbReference>
<dbReference type="Gene3D" id="1.10.510.10">
    <property type="entry name" value="Transferase(Phosphotransferase) domain 1"/>
    <property type="match status" value="3"/>
</dbReference>
<evidence type="ECO:0000256" key="2">
    <source>
        <dbReference type="ARBA" id="ARBA00022679"/>
    </source>
</evidence>
<evidence type="ECO:0000256" key="3">
    <source>
        <dbReference type="ARBA" id="ARBA00022741"/>
    </source>
</evidence>
<feature type="compositionally biased region" description="Basic and acidic residues" evidence="7">
    <location>
        <begin position="1050"/>
        <end position="1060"/>
    </location>
</feature>
<feature type="compositionally biased region" description="Polar residues" evidence="7">
    <location>
        <begin position="1017"/>
        <end position="1033"/>
    </location>
</feature>
<keyword evidence="2" id="KW-0808">Transferase</keyword>
<feature type="region of interest" description="Disordered" evidence="7">
    <location>
        <begin position="1229"/>
        <end position="1257"/>
    </location>
</feature>
<dbReference type="GO" id="GO:0005634">
    <property type="term" value="C:nucleus"/>
    <property type="evidence" value="ECO:0007669"/>
    <property type="project" value="TreeGrafter"/>
</dbReference>
<evidence type="ECO:0000256" key="6">
    <source>
        <dbReference type="PROSITE-ProRule" id="PRU10141"/>
    </source>
</evidence>
<feature type="domain" description="Protein kinase" evidence="8">
    <location>
        <begin position="329"/>
        <end position="607"/>
    </location>
</feature>
<reference evidence="9" key="1">
    <citation type="submission" date="2021-01" db="EMBL/GenBank/DDBJ databases">
        <authorList>
            <person name="Corre E."/>
            <person name="Pelletier E."/>
            <person name="Niang G."/>
            <person name="Scheremetjew M."/>
            <person name="Finn R."/>
            <person name="Kale V."/>
            <person name="Holt S."/>
            <person name="Cochrane G."/>
            <person name="Meng A."/>
            <person name="Brown T."/>
            <person name="Cohen L."/>
        </authorList>
    </citation>
    <scope>NUCLEOTIDE SEQUENCE</scope>
</reference>
<keyword evidence="1" id="KW-0723">Serine/threonine-protein kinase</keyword>
<proteinExistence type="predicted"/>
<dbReference type="InterPro" id="IPR008271">
    <property type="entry name" value="Ser/Thr_kinase_AS"/>
</dbReference>
<gene>
    <name evidence="9" type="ORF">NSCI0253_LOCUS47144</name>
</gene>